<feature type="transmembrane region" description="Helical" evidence="7">
    <location>
        <begin position="167"/>
        <end position="186"/>
    </location>
</feature>
<gene>
    <name evidence="9" type="ORF">MIND_01169800</name>
</gene>
<feature type="transmembrane region" description="Helical" evidence="7">
    <location>
        <begin position="55"/>
        <end position="76"/>
    </location>
</feature>
<dbReference type="GO" id="GO:0005789">
    <property type="term" value="C:endoplasmic reticulum membrane"/>
    <property type="evidence" value="ECO:0007669"/>
    <property type="project" value="UniProtKB-SubCell"/>
</dbReference>
<keyword evidence="6 7" id="KW-0472">Membrane</keyword>
<protein>
    <recommendedName>
        <fullName evidence="7">Derlin</fullName>
    </recommendedName>
</protein>
<sequence length="267" mass="28813">MNELIAEIKKIPPVTRLLCISSVSVTLPVMLKMISPYHIFYSFEKVFEHLEIWRLYTSFFLGSGGINYVFELAMLYRTMNEIETGPYLHKSADLAWQLFVASVGIVVTSIPVNSFFFTRAFVLCIIYVGSALAPPGAQTSLFGLVTFPVRYFPYVMLGMDLLSGPAAVASSLPGAIVGHLWWWGIWGSETGGTRGGGVLYPWGAAPAWFANWMGQTPTVAGAPEPGRANAGGGVHIVAPRRTVNAPEAGGSTAGYNWGSGGQRLGNN</sequence>
<dbReference type="InterPro" id="IPR007599">
    <property type="entry name" value="DER1"/>
</dbReference>
<evidence type="ECO:0000256" key="7">
    <source>
        <dbReference type="RuleBase" id="RU363059"/>
    </source>
</evidence>
<keyword evidence="5 7" id="KW-1133">Transmembrane helix</keyword>
<feature type="region of interest" description="Disordered" evidence="8">
    <location>
        <begin position="247"/>
        <end position="267"/>
    </location>
</feature>
<evidence type="ECO:0000256" key="8">
    <source>
        <dbReference type="SAM" id="MobiDB-lite"/>
    </source>
</evidence>
<feature type="transmembrane region" description="Helical" evidence="7">
    <location>
        <begin position="96"/>
        <end position="117"/>
    </location>
</feature>
<organism evidence="9 10">
    <name type="scientific">Mycena indigotica</name>
    <dbReference type="NCBI Taxonomy" id="2126181"/>
    <lineage>
        <taxon>Eukaryota</taxon>
        <taxon>Fungi</taxon>
        <taxon>Dikarya</taxon>
        <taxon>Basidiomycota</taxon>
        <taxon>Agaricomycotina</taxon>
        <taxon>Agaricomycetes</taxon>
        <taxon>Agaricomycetidae</taxon>
        <taxon>Agaricales</taxon>
        <taxon>Marasmiineae</taxon>
        <taxon>Mycenaceae</taxon>
        <taxon>Mycena</taxon>
    </lineage>
</organism>
<dbReference type="AlphaFoldDB" id="A0A8H6S3W9"/>
<comment type="caution">
    <text evidence="9">The sequence shown here is derived from an EMBL/GenBank/DDBJ whole genome shotgun (WGS) entry which is preliminary data.</text>
</comment>
<dbReference type="PANTHER" id="PTHR11009">
    <property type="entry name" value="DER1-LIKE PROTEIN, DERLIN"/>
    <property type="match status" value="1"/>
</dbReference>
<feature type="transmembrane region" description="Helical" evidence="7">
    <location>
        <begin position="124"/>
        <end position="147"/>
    </location>
</feature>
<proteinExistence type="inferred from homology"/>
<dbReference type="GO" id="GO:0006950">
    <property type="term" value="P:response to stress"/>
    <property type="evidence" value="ECO:0007669"/>
    <property type="project" value="UniProtKB-ARBA"/>
</dbReference>
<dbReference type="InterPro" id="IPR035952">
    <property type="entry name" value="Rhomboid-like_sf"/>
</dbReference>
<evidence type="ECO:0000313" key="10">
    <source>
        <dbReference type="Proteomes" id="UP000636479"/>
    </source>
</evidence>
<reference evidence="9" key="1">
    <citation type="submission" date="2020-05" db="EMBL/GenBank/DDBJ databases">
        <title>Mycena genomes resolve the evolution of fungal bioluminescence.</title>
        <authorList>
            <person name="Tsai I.J."/>
        </authorList>
    </citation>
    <scope>NUCLEOTIDE SEQUENCE</scope>
    <source>
        <strain evidence="9">171206Taipei</strain>
    </source>
</reference>
<dbReference type="Pfam" id="PF04511">
    <property type="entry name" value="DER1"/>
    <property type="match status" value="1"/>
</dbReference>
<evidence type="ECO:0000256" key="3">
    <source>
        <dbReference type="ARBA" id="ARBA00022692"/>
    </source>
</evidence>
<dbReference type="SUPFAM" id="SSF144091">
    <property type="entry name" value="Rhomboid-like"/>
    <property type="match status" value="1"/>
</dbReference>
<comment type="subcellular location">
    <subcellularLocation>
        <location evidence="1 7">Endoplasmic reticulum membrane</location>
        <topology evidence="1 7">Multi-pass membrane protein</topology>
    </subcellularLocation>
</comment>
<keyword evidence="3 7" id="KW-0812">Transmembrane</keyword>
<keyword evidence="10" id="KW-1185">Reference proteome</keyword>
<dbReference type="RefSeq" id="XP_037215143.1">
    <property type="nucleotide sequence ID" value="XM_037368217.1"/>
</dbReference>
<keyword evidence="4 7" id="KW-0256">Endoplasmic reticulum</keyword>
<evidence type="ECO:0000313" key="9">
    <source>
        <dbReference type="EMBL" id="KAF7292715.1"/>
    </source>
</evidence>
<evidence type="ECO:0000256" key="2">
    <source>
        <dbReference type="ARBA" id="ARBA00008917"/>
    </source>
</evidence>
<dbReference type="Proteomes" id="UP000636479">
    <property type="component" value="Unassembled WGS sequence"/>
</dbReference>
<dbReference type="EMBL" id="JACAZF010000011">
    <property type="protein sequence ID" value="KAF7292715.1"/>
    <property type="molecule type" value="Genomic_DNA"/>
</dbReference>
<comment type="similarity">
    <text evidence="2 7">Belongs to the derlin family.</text>
</comment>
<dbReference type="GeneID" id="59350733"/>
<feature type="compositionally biased region" description="Gly residues" evidence="8">
    <location>
        <begin position="257"/>
        <end position="267"/>
    </location>
</feature>
<evidence type="ECO:0000256" key="6">
    <source>
        <dbReference type="ARBA" id="ARBA00023136"/>
    </source>
</evidence>
<comment type="function">
    <text evidence="7">May be involved in the degradation of misfolded endoplasmic reticulum (ER) luminal proteins.</text>
</comment>
<name>A0A8H6S3W9_9AGAR</name>
<accession>A0A8H6S3W9</accession>
<evidence type="ECO:0000256" key="1">
    <source>
        <dbReference type="ARBA" id="ARBA00004477"/>
    </source>
</evidence>
<dbReference type="OrthoDB" id="1716531at2759"/>
<evidence type="ECO:0000256" key="5">
    <source>
        <dbReference type="ARBA" id="ARBA00022989"/>
    </source>
</evidence>
<evidence type="ECO:0000256" key="4">
    <source>
        <dbReference type="ARBA" id="ARBA00022824"/>
    </source>
</evidence>